<reference evidence="7 8" key="1">
    <citation type="submission" date="2020-10" db="EMBL/GenBank/DDBJ databases">
        <title>Connecting structure to function with the recovery of over 1000 high-quality activated sludge metagenome-assembled genomes encoding full-length rRNA genes using long-read sequencing.</title>
        <authorList>
            <person name="Singleton C.M."/>
            <person name="Petriglieri F."/>
            <person name="Kristensen J.M."/>
            <person name="Kirkegaard R.H."/>
            <person name="Michaelsen T.Y."/>
            <person name="Andersen M.H."/>
            <person name="Karst S.M."/>
            <person name="Dueholm M.S."/>
            <person name="Nielsen P.H."/>
            <person name="Albertsen M."/>
        </authorList>
    </citation>
    <scope>NUCLEOTIDE SEQUENCE [LARGE SCALE GENOMIC DNA]</scope>
    <source>
        <strain evidence="7">OdNE_18-Q3-R46-58_MAXAC.008</strain>
    </source>
</reference>
<protein>
    <submittedName>
        <fullName evidence="7">RsmB/NOP family class I SAM-dependent RNA methyltransferase</fullName>
    </submittedName>
</protein>
<feature type="binding site" evidence="5">
    <location>
        <position position="266"/>
    </location>
    <ligand>
        <name>S-adenosyl-L-methionine</name>
        <dbReference type="ChEBI" id="CHEBI:59789"/>
    </ligand>
</feature>
<dbReference type="InterPro" id="IPR006027">
    <property type="entry name" value="NusB_RsmB_TIM44"/>
</dbReference>
<evidence type="ECO:0000256" key="3">
    <source>
        <dbReference type="ARBA" id="ARBA00022691"/>
    </source>
</evidence>
<evidence type="ECO:0000256" key="4">
    <source>
        <dbReference type="ARBA" id="ARBA00022884"/>
    </source>
</evidence>
<accession>A0A936F2U7</accession>
<dbReference type="PANTHER" id="PTHR22807:SF61">
    <property type="entry name" value="NOL1_NOP2_SUN FAMILY PROTEIN _ ANTITERMINATION NUSB DOMAIN-CONTAINING PROTEIN"/>
    <property type="match status" value="1"/>
</dbReference>
<dbReference type="PRINTS" id="PR02008">
    <property type="entry name" value="RCMTFAMILY"/>
</dbReference>
<keyword evidence="3 5" id="KW-0949">S-adenosyl-L-methionine</keyword>
<dbReference type="EMBL" id="JADKCH010000011">
    <property type="protein sequence ID" value="MBK8573058.1"/>
    <property type="molecule type" value="Genomic_DNA"/>
</dbReference>
<dbReference type="GO" id="GO:0008173">
    <property type="term" value="F:RNA methyltransferase activity"/>
    <property type="evidence" value="ECO:0007669"/>
    <property type="project" value="InterPro"/>
</dbReference>
<dbReference type="GO" id="GO:0001510">
    <property type="term" value="P:RNA methylation"/>
    <property type="evidence" value="ECO:0007669"/>
    <property type="project" value="InterPro"/>
</dbReference>
<dbReference type="InterPro" id="IPR049560">
    <property type="entry name" value="MeTrfase_RsmB-F_NOP2_cat"/>
</dbReference>
<dbReference type="InterPro" id="IPR029063">
    <property type="entry name" value="SAM-dependent_MTases_sf"/>
</dbReference>
<comment type="similarity">
    <text evidence="5">Belongs to the class I-like SAM-binding methyltransferase superfamily. RsmB/NOP family.</text>
</comment>
<gene>
    <name evidence="7" type="ORF">IPN91_10505</name>
</gene>
<dbReference type="SUPFAM" id="SSF53335">
    <property type="entry name" value="S-adenosyl-L-methionine-dependent methyltransferases"/>
    <property type="match status" value="1"/>
</dbReference>
<dbReference type="Gene3D" id="3.40.50.150">
    <property type="entry name" value="Vaccinia Virus protein VP39"/>
    <property type="match status" value="1"/>
</dbReference>
<feature type="domain" description="SAM-dependent MTase RsmB/NOP-type" evidence="6">
    <location>
        <begin position="142"/>
        <end position="427"/>
    </location>
</feature>
<dbReference type="CDD" id="cd02440">
    <property type="entry name" value="AdoMet_MTases"/>
    <property type="match status" value="1"/>
</dbReference>
<dbReference type="InterPro" id="IPR035926">
    <property type="entry name" value="NusB-like_sf"/>
</dbReference>
<dbReference type="AlphaFoldDB" id="A0A936F2U7"/>
<dbReference type="GO" id="GO:0003723">
    <property type="term" value="F:RNA binding"/>
    <property type="evidence" value="ECO:0007669"/>
    <property type="project" value="UniProtKB-UniRule"/>
</dbReference>
<evidence type="ECO:0000313" key="7">
    <source>
        <dbReference type="EMBL" id="MBK8573058.1"/>
    </source>
</evidence>
<evidence type="ECO:0000313" key="8">
    <source>
        <dbReference type="Proteomes" id="UP000709959"/>
    </source>
</evidence>
<evidence type="ECO:0000256" key="1">
    <source>
        <dbReference type="ARBA" id="ARBA00022603"/>
    </source>
</evidence>
<proteinExistence type="inferred from homology"/>
<evidence type="ECO:0000256" key="2">
    <source>
        <dbReference type="ARBA" id="ARBA00022679"/>
    </source>
</evidence>
<dbReference type="GO" id="GO:0006355">
    <property type="term" value="P:regulation of DNA-templated transcription"/>
    <property type="evidence" value="ECO:0007669"/>
    <property type="project" value="InterPro"/>
</dbReference>
<keyword evidence="1 5" id="KW-0489">Methyltransferase</keyword>
<comment type="caution">
    <text evidence="7">The sequence shown here is derived from an EMBL/GenBank/DDBJ whole genome shotgun (WGS) entry which is preliminary data.</text>
</comment>
<dbReference type="SUPFAM" id="SSF48013">
    <property type="entry name" value="NusB-like"/>
    <property type="match status" value="1"/>
</dbReference>
<dbReference type="InterPro" id="IPR023267">
    <property type="entry name" value="RCMT"/>
</dbReference>
<keyword evidence="2 5" id="KW-0808">Transferase</keyword>
<feature type="active site" description="Nucleophile" evidence="5">
    <location>
        <position position="362"/>
    </location>
</feature>
<organism evidence="7 8">
    <name type="scientific">Candidatus Geothrix odensensis</name>
    <dbReference type="NCBI Taxonomy" id="2954440"/>
    <lineage>
        <taxon>Bacteria</taxon>
        <taxon>Pseudomonadati</taxon>
        <taxon>Acidobacteriota</taxon>
        <taxon>Holophagae</taxon>
        <taxon>Holophagales</taxon>
        <taxon>Holophagaceae</taxon>
        <taxon>Geothrix</taxon>
    </lineage>
</organism>
<evidence type="ECO:0000256" key="5">
    <source>
        <dbReference type="PROSITE-ProRule" id="PRU01023"/>
    </source>
</evidence>
<dbReference type="Pfam" id="PF01189">
    <property type="entry name" value="Methyltr_RsmB-F"/>
    <property type="match status" value="1"/>
</dbReference>
<name>A0A936F2U7_9BACT</name>
<feature type="binding site" evidence="5">
    <location>
        <begin position="243"/>
        <end position="249"/>
    </location>
    <ligand>
        <name>S-adenosyl-L-methionine</name>
        <dbReference type="ChEBI" id="CHEBI:59789"/>
    </ligand>
</feature>
<dbReference type="PANTHER" id="PTHR22807">
    <property type="entry name" value="NOP2 YEAST -RELATED NOL1/NOP2/FMU SUN DOMAIN-CONTAINING"/>
    <property type="match status" value="1"/>
</dbReference>
<dbReference type="PROSITE" id="PS51686">
    <property type="entry name" value="SAM_MT_RSMB_NOP"/>
    <property type="match status" value="1"/>
</dbReference>
<dbReference type="Proteomes" id="UP000709959">
    <property type="component" value="Unassembled WGS sequence"/>
</dbReference>
<evidence type="ECO:0000259" key="6">
    <source>
        <dbReference type="PROSITE" id="PS51686"/>
    </source>
</evidence>
<feature type="binding site" evidence="5">
    <location>
        <position position="310"/>
    </location>
    <ligand>
        <name>S-adenosyl-L-methionine</name>
        <dbReference type="ChEBI" id="CHEBI:59789"/>
    </ligand>
</feature>
<dbReference type="InterPro" id="IPR001678">
    <property type="entry name" value="MeTrfase_RsmB-F_NOP2_dom"/>
</dbReference>
<keyword evidence="4 5" id="KW-0694">RNA-binding</keyword>
<dbReference type="Gene3D" id="1.10.940.10">
    <property type="entry name" value="NusB-like"/>
    <property type="match status" value="1"/>
</dbReference>
<dbReference type="Pfam" id="PF01029">
    <property type="entry name" value="NusB"/>
    <property type="match status" value="1"/>
</dbReference>
<sequence length="427" mass="46132">MPTPARIHVAHALHEVFGEGGRVPDIWDRELGEDAQLAQALLGLCLRRWGRLQAWVKPKLKDPDRGVPLGTRVSLAMGLAQLAWLPGVSDHAAVNESVDLAATRDLGFLPHKGLVNALLRRASKDRAALAAELDALPASLDRSPAVARALGAALAPHGAEGELEALWARLQQPPRPDFRLLEGEIPEGLVPVAGLPGCLCLEEGAPFPRPWLEAGGGMVQDRSSQALLAYQWERPVTRILDACAAPGGKTTTLARRHPGAAITALEVHPKRAARLRQTLEQRGVEARVIQADAAEWLEGNAAVFDLILLDAPCSGSGTLQKHPEWPWLKHDDLPRLTGLQRRLLSAAAERLAPGGLLIYAVCSWLPEEGIAHRDWLVEARPDLHPAEVWPAALGAEVDGRAGLSATFRPDPLRWEGEGFQGFAVRRA</sequence>
<feature type="binding site" evidence="5">
    <location>
        <position position="292"/>
    </location>
    <ligand>
        <name>S-adenosyl-L-methionine</name>
        <dbReference type="ChEBI" id="CHEBI:59789"/>
    </ligand>
</feature>